<feature type="region of interest" description="Disordered" evidence="6">
    <location>
        <begin position="133"/>
        <end position="177"/>
    </location>
</feature>
<dbReference type="EMBL" id="MU853881">
    <property type="protein sequence ID" value="KAK3936523.1"/>
    <property type="molecule type" value="Genomic_DNA"/>
</dbReference>
<comment type="similarity">
    <text evidence="2">Belongs to the Mediator complex subunit 22 family.</text>
</comment>
<evidence type="ECO:0000313" key="8">
    <source>
        <dbReference type="Proteomes" id="UP001303473"/>
    </source>
</evidence>
<feature type="compositionally biased region" description="Low complexity" evidence="6">
    <location>
        <begin position="144"/>
        <end position="177"/>
    </location>
</feature>
<dbReference type="Proteomes" id="UP001303473">
    <property type="component" value="Unassembled WGS sequence"/>
</dbReference>
<keyword evidence="4" id="KW-0804">Transcription</keyword>
<gene>
    <name evidence="7" type="ORF">QBC46DRAFT_394912</name>
</gene>
<sequence length="177" mass="18996">MERDQNAAATNLLDRENKIIADILSGFRGLMMHAAEKVDNTASAGQAAYNSMAIEIHMNGLIKSTEDLLQLTRQLRELWVVGPLKRPREGDTEAEESMRKDISAVSSLLGRLRNESRQKMVQESNGTMTYISGPIQGPPPPPITTAATAQATQGQQQQQPVQGAATGTPAAGGSART</sequence>
<evidence type="ECO:0000256" key="3">
    <source>
        <dbReference type="ARBA" id="ARBA00023015"/>
    </source>
</evidence>
<dbReference type="AlphaFoldDB" id="A0AAN6N1M1"/>
<evidence type="ECO:0000256" key="5">
    <source>
        <dbReference type="ARBA" id="ARBA00023242"/>
    </source>
</evidence>
<evidence type="ECO:0000256" key="2">
    <source>
        <dbReference type="ARBA" id="ARBA00005942"/>
    </source>
</evidence>
<reference evidence="8" key="1">
    <citation type="journal article" date="2023" name="Mol. Phylogenet. Evol.">
        <title>Genome-scale phylogeny and comparative genomics of the fungal order Sordariales.</title>
        <authorList>
            <person name="Hensen N."/>
            <person name="Bonometti L."/>
            <person name="Westerberg I."/>
            <person name="Brannstrom I.O."/>
            <person name="Guillou S."/>
            <person name="Cros-Aarteil S."/>
            <person name="Calhoun S."/>
            <person name="Haridas S."/>
            <person name="Kuo A."/>
            <person name="Mondo S."/>
            <person name="Pangilinan J."/>
            <person name="Riley R."/>
            <person name="LaButti K."/>
            <person name="Andreopoulos B."/>
            <person name="Lipzen A."/>
            <person name="Chen C."/>
            <person name="Yan M."/>
            <person name="Daum C."/>
            <person name="Ng V."/>
            <person name="Clum A."/>
            <person name="Steindorff A."/>
            <person name="Ohm R.A."/>
            <person name="Martin F."/>
            <person name="Silar P."/>
            <person name="Natvig D.O."/>
            <person name="Lalanne C."/>
            <person name="Gautier V."/>
            <person name="Ament-Velasquez S.L."/>
            <person name="Kruys A."/>
            <person name="Hutchinson M.I."/>
            <person name="Powell A.J."/>
            <person name="Barry K."/>
            <person name="Miller A.N."/>
            <person name="Grigoriev I.V."/>
            <person name="Debuchy R."/>
            <person name="Gladieux P."/>
            <person name="Hiltunen Thoren M."/>
            <person name="Johannesson H."/>
        </authorList>
    </citation>
    <scope>NUCLEOTIDE SEQUENCE [LARGE SCALE GENOMIC DNA]</scope>
    <source>
        <strain evidence="8">CBS 340.73</strain>
    </source>
</reference>
<comment type="subcellular location">
    <subcellularLocation>
        <location evidence="1">Nucleus</location>
    </subcellularLocation>
</comment>
<evidence type="ECO:0000256" key="4">
    <source>
        <dbReference type="ARBA" id="ARBA00023163"/>
    </source>
</evidence>
<evidence type="ECO:0000313" key="7">
    <source>
        <dbReference type="EMBL" id="KAK3936523.1"/>
    </source>
</evidence>
<accession>A0AAN6N1M1</accession>
<protein>
    <recommendedName>
        <fullName evidence="9">Mediator of RNA polymerase II transcription subunit 22</fullName>
    </recommendedName>
</protein>
<evidence type="ECO:0000256" key="1">
    <source>
        <dbReference type="ARBA" id="ARBA00004123"/>
    </source>
</evidence>
<keyword evidence="3" id="KW-0805">Transcription regulation</keyword>
<dbReference type="Pfam" id="PF06179">
    <property type="entry name" value="Med22"/>
    <property type="match status" value="1"/>
</dbReference>
<organism evidence="7 8">
    <name type="scientific">Diplogelasinospora grovesii</name>
    <dbReference type="NCBI Taxonomy" id="303347"/>
    <lineage>
        <taxon>Eukaryota</taxon>
        <taxon>Fungi</taxon>
        <taxon>Dikarya</taxon>
        <taxon>Ascomycota</taxon>
        <taxon>Pezizomycotina</taxon>
        <taxon>Sordariomycetes</taxon>
        <taxon>Sordariomycetidae</taxon>
        <taxon>Sordariales</taxon>
        <taxon>Diplogelasinosporaceae</taxon>
        <taxon>Diplogelasinospora</taxon>
    </lineage>
</organism>
<dbReference type="GO" id="GO:0003712">
    <property type="term" value="F:transcription coregulator activity"/>
    <property type="evidence" value="ECO:0007669"/>
    <property type="project" value="InterPro"/>
</dbReference>
<comment type="caution">
    <text evidence="7">The sequence shown here is derived from an EMBL/GenBank/DDBJ whole genome shotgun (WGS) entry which is preliminary data.</text>
</comment>
<name>A0AAN6N1M1_9PEZI</name>
<evidence type="ECO:0008006" key="9">
    <source>
        <dbReference type="Google" id="ProtNLM"/>
    </source>
</evidence>
<keyword evidence="5" id="KW-0539">Nucleus</keyword>
<keyword evidence="8" id="KW-1185">Reference proteome</keyword>
<dbReference type="GO" id="GO:0016592">
    <property type="term" value="C:mediator complex"/>
    <property type="evidence" value="ECO:0007669"/>
    <property type="project" value="InterPro"/>
</dbReference>
<evidence type="ECO:0000256" key="6">
    <source>
        <dbReference type="SAM" id="MobiDB-lite"/>
    </source>
</evidence>
<dbReference type="InterPro" id="IPR009332">
    <property type="entry name" value="Med22"/>
</dbReference>
<dbReference type="GO" id="GO:0006357">
    <property type="term" value="P:regulation of transcription by RNA polymerase II"/>
    <property type="evidence" value="ECO:0007669"/>
    <property type="project" value="InterPro"/>
</dbReference>
<dbReference type="Gene3D" id="6.10.280.160">
    <property type="entry name" value="Mediator of RNA polymerase II transcription subunit 22"/>
    <property type="match status" value="1"/>
</dbReference>
<proteinExistence type="inferred from homology"/>